<proteinExistence type="predicted"/>
<protein>
    <submittedName>
        <fullName evidence="1">Uncharacterized protein</fullName>
    </submittedName>
</protein>
<dbReference type="EMBL" id="BGPR01007342">
    <property type="protein sequence ID" value="GBN26129.1"/>
    <property type="molecule type" value="Genomic_DNA"/>
</dbReference>
<reference evidence="1 2" key="1">
    <citation type="journal article" date="2019" name="Sci. Rep.">
        <title>Orb-weaving spider Araneus ventricosus genome elucidates the spidroin gene catalogue.</title>
        <authorList>
            <person name="Kono N."/>
            <person name="Nakamura H."/>
            <person name="Ohtoshi R."/>
            <person name="Moran D.A.P."/>
            <person name="Shinohara A."/>
            <person name="Yoshida Y."/>
            <person name="Fujiwara M."/>
            <person name="Mori M."/>
            <person name="Tomita M."/>
            <person name="Arakawa K."/>
        </authorList>
    </citation>
    <scope>NUCLEOTIDE SEQUENCE [LARGE SCALE GENOMIC DNA]</scope>
</reference>
<comment type="caution">
    <text evidence="1">The sequence shown here is derived from an EMBL/GenBank/DDBJ whole genome shotgun (WGS) entry which is preliminary data.</text>
</comment>
<dbReference type="AlphaFoldDB" id="A0A4Y2MHT1"/>
<name>A0A4Y2MHT1_ARAVE</name>
<organism evidence="1 2">
    <name type="scientific">Araneus ventricosus</name>
    <name type="common">Orbweaver spider</name>
    <name type="synonym">Epeira ventricosa</name>
    <dbReference type="NCBI Taxonomy" id="182803"/>
    <lineage>
        <taxon>Eukaryota</taxon>
        <taxon>Metazoa</taxon>
        <taxon>Ecdysozoa</taxon>
        <taxon>Arthropoda</taxon>
        <taxon>Chelicerata</taxon>
        <taxon>Arachnida</taxon>
        <taxon>Araneae</taxon>
        <taxon>Araneomorphae</taxon>
        <taxon>Entelegynae</taxon>
        <taxon>Araneoidea</taxon>
        <taxon>Araneidae</taxon>
        <taxon>Araneus</taxon>
    </lineage>
</organism>
<evidence type="ECO:0000313" key="1">
    <source>
        <dbReference type="EMBL" id="GBN26129.1"/>
    </source>
</evidence>
<keyword evidence="2" id="KW-1185">Reference proteome</keyword>
<accession>A0A4Y2MHT1</accession>
<evidence type="ECO:0000313" key="2">
    <source>
        <dbReference type="Proteomes" id="UP000499080"/>
    </source>
</evidence>
<dbReference type="Proteomes" id="UP000499080">
    <property type="component" value="Unassembled WGS sequence"/>
</dbReference>
<gene>
    <name evidence="1" type="ORF">AVEN_265410_1</name>
</gene>
<sequence length="124" mass="14372">MWRKTGTVSIDDSSNEDDKNISHVDCLQFNGVFSNLNKEEGLIQDRYKHLKIHGRGVWLGPTEKFVTTKGLLTRPFTSQINRIFWNARSKKPSKSMEISQRACYGWNSVWTEIGEKNQRNPERG</sequence>